<comment type="caution">
    <text evidence="3">The sequence shown here is derived from an EMBL/GenBank/DDBJ whole genome shotgun (WGS) entry which is preliminary data.</text>
</comment>
<gene>
    <name evidence="3" type="ORF">A3C92_02375</name>
</gene>
<keyword evidence="2" id="KW-0472">Membrane</keyword>
<feature type="region of interest" description="Disordered" evidence="1">
    <location>
        <begin position="93"/>
        <end position="127"/>
    </location>
</feature>
<feature type="transmembrane region" description="Helical" evidence="2">
    <location>
        <begin position="25"/>
        <end position="43"/>
    </location>
</feature>
<evidence type="ECO:0000313" key="4">
    <source>
        <dbReference type="Proteomes" id="UP000177177"/>
    </source>
</evidence>
<evidence type="ECO:0000256" key="1">
    <source>
        <dbReference type="SAM" id="MobiDB-lite"/>
    </source>
</evidence>
<evidence type="ECO:0000313" key="3">
    <source>
        <dbReference type="EMBL" id="OHA03935.1"/>
    </source>
</evidence>
<evidence type="ECO:0000256" key="2">
    <source>
        <dbReference type="SAM" id="Phobius"/>
    </source>
</evidence>
<feature type="compositionally biased region" description="Acidic residues" evidence="1">
    <location>
        <begin position="97"/>
        <end position="108"/>
    </location>
</feature>
<keyword evidence="2" id="KW-1133">Transmembrane helix</keyword>
<organism evidence="3 4">
    <name type="scientific">Candidatus Sungbacteria bacterium RIFCSPHIGHO2_02_FULL_53_17</name>
    <dbReference type="NCBI Taxonomy" id="1802275"/>
    <lineage>
        <taxon>Bacteria</taxon>
        <taxon>Candidatus Sungiibacteriota</taxon>
    </lineage>
</organism>
<sequence>MKTGYNGDVKVWLGRISALSSRARVVLVVFVVLGCGAGVWLVAKMGGGASAPPDNRDAARGAARAAQVAALTRDQDMDGLKDWEEAIFRTDPAIADTDADGTTDGEEIEQGRDATKPNTSADPQRPDDIAATLAPFISISEDVLNPALNMTEQFSRSLLPDIVGPILSGKSPQTGDLVRKASTLDFLQNPERIWVGAKQYSTADITLSPKNDLATIAQMFLALNHALIRHTTTPSDGQEVIINFIQNPASEEARSSLLAYQNTFGGLARDIIKTPVPQEYASVILAYLNTLSKIHYSLGLITNLENDPISALISIKALPQAQEEFSVVVAKAQNESKKIVERKVKELNDAQRKNP</sequence>
<protein>
    <submittedName>
        <fullName evidence="3">Uncharacterized protein</fullName>
    </submittedName>
</protein>
<dbReference type="AlphaFoldDB" id="A0A1G2KWW1"/>
<reference evidence="3 4" key="1">
    <citation type="journal article" date="2016" name="Nat. Commun.">
        <title>Thousands of microbial genomes shed light on interconnected biogeochemical processes in an aquifer system.</title>
        <authorList>
            <person name="Anantharaman K."/>
            <person name="Brown C.T."/>
            <person name="Hug L.A."/>
            <person name="Sharon I."/>
            <person name="Castelle C.J."/>
            <person name="Probst A.J."/>
            <person name="Thomas B.C."/>
            <person name="Singh A."/>
            <person name="Wilkins M.J."/>
            <person name="Karaoz U."/>
            <person name="Brodie E.L."/>
            <person name="Williams K.H."/>
            <person name="Hubbard S.S."/>
            <person name="Banfield J.F."/>
        </authorList>
    </citation>
    <scope>NUCLEOTIDE SEQUENCE [LARGE SCALE GENOMIC DNA]</scope>
</reference>
<dbReference type="Proteomes" id="UP000177177">
    <property type="component" value="Unassembled WGS sequence"/>
</dbReference>
<dbReference type="PROSITE" id="PS51257">
    <property type="entry name" value="PROKAR_LIPOPROTEIN"/>
    <property type="match status" value="1"/>
</dbReference>
<name>A0A1G2KWW1_9BACT</name>
<proteinExistence type="predicted"/>
<keyword evidence="2" id="KW-0812">Transmembrane</keyword>
<dbReference type="EMBL" id="MHQN01000008">
    <property type="protein sequence ID" value="OHA03935.1"/>
    <property type="molecule type" value="Genomic_DNA"/>
</dbReference>
<accession>A0A1G2KWW1</accession>